<evidence type="ECO:0000313" key="10">
    <source>
        <dbReference type="Proteomes" id="UP000193427"/>
    </source>
</evidence>
<dbReference type="InterPro" id="IPR022398">
    <property type="entry name" value="Peptidase_S8_His-AS"/>
</dbReference>
<keyword evidence="10" id="KW-1185">Reference proteome</keyword>
<evidence type="ECO:0000256" key="5">
    <source>
        <dbReference type="PROSITE-ProRule" id="PRU01240"/>
    </source>
</evidence>
<keyword evidence="3 5" id="KW-0378">Hydrolase</keyword>
<evidence type="ECO:0000259" key="8">
    <source>
        <dbReference type="SMART" id="SM00089"/>
    </source>
</evidence>
<dbReference type="InterPro" id="IPR022409">
    <property type="entry name" value="PKD/Chitinase_dom"/>
</dbReference>
<evidence type="ECO:0000256" key="3">
    <source>
        <dbReference type="ARBA" id="ARBA00022801"/>
    </source>
</evidence>
<dbReference type="GO" id="GO:0004252">
    <property type="term" value="F:serine-type endopeptidase activity"/>
    <property type="evidence" value="ECO:0007669"/>
    <property type="project" value="UniProtKB-UniRule"/>
</dbReference>
<evidence type="ECO:0000256" key="1">
    <source>
        <dbReference type="ARBA" id="ARBA00011073"/>
    </source>
</evidence>
<dbReference type="InterPro" id="IPR023827">
    <property type="entry name" value="Peptidase_S8_Asp-AS"/>
</dbReference>
<accession>A0A1W6LFW3</accession>
<dbReference type="PROSITE" id="PS51892">
    <property type="entry name" value="SUBTILASE"/>
    <property type="match status" value="1"/>
</dbReference>
<organism evidence="9 10">
    <name type="scientific">Piscinibacter gummiphilus</name>
    <dbReference type="NCBI Taxonomy" id="946333"/>
    <lineage>
        <taxon>Bacteria</taxon>
        <taxon>Pseudomonadati</taxon>
        <taxon>Pseudomonadota</taxon>
        <taxon>Betaproteobacteria</taxon>
        <taxon>Burkholderiales</taxon>
        <taxon>Sphaerotilaceae</taxon>
        <taxon>Piscinibacter</taxon>
    </lineage>
</organism>
<dbReference type="SUPFAM" id="SSF52743">
    <property type="entry name" value="Subtilisin-like"/>
    <property type="match status" value="1"/>
</dbReference>
<protein>
    <recommendedName>
        <fullName evidence="8">PKD/Chitinase domain-containing protein</fullName>
    </recommendedName>
</protein>
<dbReference type="KEGG" id="rgu:A4W93_26075"/>
<dbReference type="EMBL" id="CP015118">
    <property type="protein sequence ID" value="ARN23087.1"/>
    <property type="molecule type" value="Genomic_DNA"/>
</dbReference>
<sequence length="713" mass="71625">MIVKFRASSETVRAAPLDAVRTAARAESMLQARAEALGGRTGARLSAGRAISDRAQVVTASGLDSHALARKLRADADVEYAEVDQLRTWLAVPNDPLYGPAAGTSPASGQWYLKAPVAPVLASINAPGAWDITTGKTGIVVAVLDTGIRKDHPDLAGQLLSGYDMVLDTTIANDGSGRDDDPSDPGDYITAADARTTKFSGCTVSDSSWHGTQVAGLVGAAWNNGIGMAGLAPGVKVLPVRVLGKCGGYDSDIVAGMRWAAGLTVAGVPANANPARVLNMSLGGDGACTSVYSDAVNEVTNAGAVVVVAAGNSSGHAVSVPANCTGVVAVAGLRHIGTKVGFSDVGPEVTISAPGGNCVNETGSCLYPILSTTNAGKTTPVANSAAYTDGTNYAVGTSFSAPLVSGTVALMLSADASLTPAQVKTVLRSTARAFPSTGAGAGVAACHAPNGVDQVECYCTTSTCGAGMLDVAAAVQKAGHISPSGNVEAVVTASPARPDPGNVVTLSMADTLFGLNRGFASASWSIVSGGDIVQGFEDGNTGPSVTVKPSGNGTFTVRVNVVDDQGGFDTADLTVVVDELSVTVSPVTSSLKVGETATIAVDELTTAPDRKVTYVWSIVQGNGLASLSGMETDSAITVVAKAAGTVKVRVTVTNDLGKQVAADWTGTISAATPVGTSSTDSGSGGGGGAMSLFELLCGVVLLVVLKRARRRRA</sequence>
<dbReference type="Gene3D" id="2.60.40.10">
    <property type="entry name" value="Immunoglobulins"/>
    <property type="match status" value="1"/>
</dbReference>
<evidence type="ECO:0000256" key="7">
    <source>
        <dbReference type="SAM" id="Phobius"/>
    </source>
</evidence>
<keyword evidence="2 5" id="KW-0645">Protease</keyword>
<dbReference type="CDD" id="cd07496">
    <property type="entry name" value="Peptidases_S8_13"/>
    <property type="match status" value="1"/>
</dbReference>
<dbReference type="InterPro" id="IPR015500">
    <property type="entry name" value="Peptidase_S8_subtilisin-rel"/>
</dbReference>
<dbReference type="STRING" id="946333.A4W93_26075"/>
<name>A0A1W6LFW3_9BURK</name>
<evidence type="ECO:0000256" key="4">
    <source>
        <dbReference type="ARBA" id="ARBA00022825"/>
    </source>
</evidence>
<proteinExistence type="inferred from homology"/>
<dbReference type="InterPro" id="IPR000209">
    <property type="entry name" value="Peptidase_S8/S53_dom"/>
</dbReference>
<evidence type="ECO:0000256" key="6">
    <source>
        <dbReference type="RuleBase" id="RU003355"/>
    </source>
</evidence>
<feature type="domain" description="PKD/Chitinase" evidence="8">
    <location>
        <begin position="488"/>
        <end position="580"/>
    </location>
</feature>
<dbReference type="Proteomes" id="UP000193427">
    <property type="component" value="Chromosome"/>
</dbReference>
<dbReference type="Gene3D" id="3.40.50.200">
    <property type="entry name" value="Peptidase S8/S53 domain"/>
    <property type="match status" value="1"/>
</dbReference>
<feature type="active site" description="Charge relay system" evidence="5">
    <location>
        <position position="398"/>
    </location>
</feature>
<dbReference type="Pfam" id="PF00082">
    <property type="entry name" value="Peptidase_S8"/>
    <property type="match status" value="1"/>
</dbReference>
<dbReference type="InterPro" id="IPR050131">
    <property type="entry name" value="Peptidase_S8_subtilisin-like"/>
</dbReference>
<dbReference type="SMART" id="SM00089">
    <property type="entry name" value="PKD"/>
    <property type="match status" value="2"/>
</dbReference>
<dbReference type="PROSITE" id="PS00138">
    <property type="entry name" value="SUBTILASE_SER"/>
    <property type="match status" value="1"/>
</dbReference>
<comment type="similarity">
    <text evidence="1 5 6">Belongs to the peptidase S8 family.</text>
</comment>
<keyword evidence="7" id="KW-0812">Transmembrane</keyword>
<feature type="active site" description="Charge relay system" evidence="5">
    <location>
        <position position="210"/>
    </location>
</feature>
<dbReference type="InterPro" id="IPR023828">
    <property type="entry name" value="Peptidase_S8_Ser-AS"/>
</dbReference>
<feature type="domain" description="PKD/Chitinase" evidence="8">
    <location>
        <begin position="581"/>
        <end position="671"/>
    </location>
</feature>
<keyword evidence="4 5" id="KW-0720">Serine protease</keyword>
<dbReference type="PANTHER" id="PTHR43806">
    <property type="entry name" value="PEPTIDASE S8"/>
    <property type="match status" value="1"/>
</dbReference>
<keyword evidence="7" id="KW-1133">Transmembrane helix</keyword>
<gene>
    <name evidence="9" type="ORF">A4W93_26075</name>
</gene>
<keyword evidence="7" id="KW-0472">Membrane</keyword>
<feature type="transmembrane region" description="Helical" evidence="7">
    <location>
        <begin position="686"/>
        <end position="705"/>
    </location>
</feature>
<dbReference type="PANTHER" id="PTHR43806:SF11">
    <property type="entry name" value="CEREVISIN-RELATED"/>
    <property type="match status" value="1"/>
</dbReference>
<dbReference type="InterPro" id="IPR013783">
    <property type="entry name" value="Ig-like_fold"/>
</dbReference>
<evidence type="ECO:0000256" key="2">
    <source>
        <dbReference type="ARBA" id="ARBA00022670"/>
    </source>
</evidence>
<dbReference type="InterPro" id="IPR036852">
    <property type="entry name" value="Peptidase_S8/S53_dom_sf"/>
</dbReference>
<evidence type="ECO:0000313" key="9">
    <source>
        <dbReference type="EMBL" id="ARN23087.1"/>
    </source>
</evidence>
<dbReference type="PROSITE" id="PS00136">
    <property type="entry name" value="SUBTILASE_ASP"/>
    <property type="match status" value="1"/>
</dbReference>
<reference evidence="9 10" key="1">
    <citation type="submission" date="2016-04" db="EMBL/GenBank/DDBJ databases">
        <title>Complete genome sequence of natural rubber-degrading, novel Gram-negative bacterium, Rhizobacter gummiphilus strain NS21.</title>
        <authorList>
            <person name="Tabata M."/>
            <person name="Kasai D."/>
            <person name="Fukuda M."/>
        </authorList>
    </citation>
    <scope>NUCLEOTIDE SEQUENCE [LARGE SCALE GENOMIC DNA]</scope>
    <source>
        <strain evidence="9 10">NS21</strain>
    </source>
</reference>
<dbReference type="PROSITE" id="PS00137">
    <property type="entry name" value="SUBTILASE_HIS"/>
    <property type="match status" value="1"/>
</dbReference>
<dbReference type="InterPro" id="IPR034176">
    <property type="entry name" value="Peptidases_S8_13"/>
</dbReference>
<dbReference type="PRINTS" id="PR00723">
    <property type="entry name" value="SUBTILISIN"/>
</dbReference>
<dbReference type="GO" id="GO:0006508">
    <property type="term" value="P:proteolysis"/>
    <property type="evidence" value="ECO:0007669"/>
    <property type="project" value="UniProtKB-KW"/>
</dbReference>
<dbReference type="AlphaFoldDB" id="A0A1W6LFW3"/>
<feature type="active site" description="Charge relay system" evidence="5">
    <location>
        <position position="145"/>
    </location>
</feature>